<accession>A0A0A9CPA6</accession>
<sequence length="39" mass="4339">MNEKCGSISEENNVWIKGGLPTTARDQYTVYASRGIYSV</sequence>
<proteinExistence type="predicted"/>
<name>A0A0A9CPA6_ARUDO</name>
<organism evidence="1">
    <name type="scientific">Arundo donax</name>
    <name type="common">Giant reed</name>
    <name type="synonym">Donax arundinaceus</name>
    <dbReference type="NCBI Taxonomy" id="35708"/>
    <lineage>
        <taxon>Eukaryota</taxon>
        <taxon>Viridiplantae</taxon>
        <taxon>Streptophyta</taxon>
        <taxon>Embryophyta</taxon>
        <taxon>Tracheophyta</taxon>
        <taxon>Spermatophyta</taxon>
        <taxon>Magnoliopsida</taxon>
        <taxon>Liliopsida</taxon>
        <taxon>Poales</taxon>
        <taxon>Poaceae</taxon>
        <taxon>PACMAD clade</taxon>
        <taxon>Arundinoideae</taxon>
        <taxon>Arundineae</taxon>
        <taxon>Arundo</taxon>
    </lineage>
</organism>
<dbReference type="AlphaFoldDB" id="A0A0A9CPA6"/>
<reference evidence="1" key="1">
    <citation type="submission" date="2014-09" db="EMBL/GenBank/DDBJ databases">
        <authorList>
            <person name="Magalhaes I.L.F."/>
            <person name="Oliveira U."/>
            <person name="Santos F.R."/>
            <person name="Vidigal T.H.D.A."/>
            <person name="Brescovit A.D."/>
            <person name="Santos A.J."/>
        </authorList>
    </citation>
    <scope>NUCLEOTIDE SEQUENCE</scope>
    <source>
        <tissue evidence="1">Shoot tissue taken approximately 20 cm above the soil surface</tissue>
    </source>
</reference>
<reference evidence="1" key="2">
    <citation type="journal article" date="2015" name="Data Brief">
        <title>Shoot transcriptome of the giant reed, Arundo donax.</title>
        <authorList>
            <person name="Barrero R.A."/>
            <person name="Guerrero F.D."/>
            <person name="Moolhuijzen P."/>
            <person name="Goolsby J.A."/>
            <person name="Tidwell J."/>
            <person name="Bellgard S.E."/>
            <person name="Bellgard M.I."/>
        </authorList>
    </citation>
    <scope>NUCLEOTIDE SEQUENCE</scope>
    <source>
        <tissue evidence="1">Shoot tissue taken approximately 20 cm above the soil surface</tissue>
    </source>
</reference>
<evidence type="ECO:0000313" key="1">
    <source>
        <dbReference type="EMBL" id="JAD73347.1"/>
    </source>
</evidence>
<protein>
    <submittedName>
        <fullName evidence="1">Uncharacterized protein</fullName>
    </submittedName>
</protein>
<dbReference type="EMBL" id="GBRH01224548">
    <property type="protein sequence ID" value="JAD73347.1"/>
    <property type="molecule type" value="Transcribed_RNA"/>
</dbReference>